<keyword evidence="3" id="KW-1185">Reference proteome</keyword>
<dbReference type="Proteomes" id="UP000091897">
    <property type="component" value="Chromosome"/>
</dbReference>
<evidence type="ECO:0008006" key="4">
    <source>
        <dbReference type="Google" id="ProtNLM"/>
    </source>
</evidence>
<dbReference type="InterPro" id="IPR022385">
    <property type="entry name" value="Rhs_assc_core"/>
</dbReference>
<dbReference type="RefSeq" id="WP_066350838.1">
    <property type="nucleotide sequence ID" value="NZ_CBCSFJ010000018.1"/>
</dbReference>
<gene>
    <name evidence="2" type="ORF">BAU06_15105</name>
</gene>
<dbReference type="EMBL" id="CP016170">
    <property type="protein sequence ID" value="ANN67451.1"/>
    <property type="molecule type" value="Genomic_DNA"/>
</dbReference>
<feature type="region of interest" description="Disordered" evidence="1">
    <location>
        <begin position="127"/>
        <end position="177"/>
    </location>
</feature>
<protein>
    <recommendedName>
        <fullName evidence="4">RHS repeat-associated core domain-containing protein</fullName>
    </recommendedName>
</protein>
<evidence type="ECO:0000256" key="1">
    <source>
        <dbReference type="SAM" id="MobiDB-lite"/>
    </source>
</evidence>
<reference evidence="2 3" key="1">
    <citation type="submission" date="2016-06" db="EMBL/GenBank/DDBJ databases">
        <title>Complete genome sequences of Bordetella bronchialis and Bordetella flabilis.</title>
        <authorList>
            <person name="LiPuma J.J."/>
            <person name="Spilker T."/>
        </authorList>
    </citation>
    <scope>NUCLEOTIDE SEQUENCE [LARGE SCALE GENOMIC DNA]</scope>
    <source>
        <strain evidence="2 3">AU3182</strain>
    </source>
</reference>
<proteinExistence type="predicted"/>
<name>A0ABM6CTQ1_9BORD</name>
<dbReference type="NCBIfam" id="TIGR03696">
    <property type="entry name" value="Rhs_assc_core"/>
    <property type="match status" value="1"/>
</dbReference>
<accession>A0ABM6CTQ1</accession>
<evidence type="ECO:0000313" key="3">
    <source>
        <dbReference type="Proteomes" id="UP000091897"/>
    </source>
</evidence>
<evidence type="ECO:0000313" key="2">
    <source>
        <dbReference type="EMBL" id="ANN67451.1"/>
    </source>
</evidence>
<dbReference type="SUPFAM" id="SSF56399">
    <property type="entry name" value="ADP-ribosylation"/>
    <property type="match status" value="1"/>
</dbReference>
<sequence>MAHTSRPGFTGARSDRITAAYPLGNGYRWFIPALMRFNATDDLSPFGPGGVNPYAYCTGDPVNHSDPSGHIGIWEDIIATSFEDAARKQRESRLPDADSYSEAKQQYADDLAKYMHQSMAAQDALVAPADPAPTPPSPFAFDARHEEPKQGSIGEAKAPAAAPCPPATGTFKVPRPRRLRRRGLGLKQYQAAIEGQIVAAIPRENLSFALILEHVSAAPFRFKDVARAERQIMDRFVAVLAAHNVRASELADYTSGNVFKRFGFRQEHGPRLGIENEIQKGINVQTNRDRLYWLGFDSPNSTA</sequence>
<organism evidence="2 3">
    <name type="scientific">Bordetella bronchialis</name>
    <dbReference type="NCBI Taxonomy" id="463025"/>
    <lineage>
        <taxon>Bacteria</taxon>
        <taxon>Pseudomonadati</taxon>
        <taxon>Pseudomonadota</taxon>
        <taxon>Betaproteobacteria</taxon>
        <taxon>Burkholderiales</taxon>
        <taxon>Alcaligenaceae</taxon>
        <taxon>Bordetella</taxon>
    </lineage>
</organism>
<dbReference type="Gene3D" id="2.180.10.10">
    <property type="entry name" value="RHS repeat-associated core"/>
    <property type="match status" value="1"/>
</dbReference>